<evidence type="ECO:0000313" key="3">
    <source>
        <dbReference type="Proteomes" id="UP000054549"/>
    </source>
</evidence>
<dbReference type="Gene3D" id="1.10.472.10">
    <property type="entry name" value="Cyclin-like"/>
    <property type="match status" value="1"/>
</dbReference>
<feature type="compositionally biased region" description="Low complexity" evidence="1">
    <location>
        <begin position="466"/>
        <end position="483"/>
    </location>
</feature>
<name>A0A0C2WNN4_AMAMK</name>
<dbReference type="EMBL" id="KN818355">
    <property type="protein sequence ID" value="KIL57853.1"/>
    <property type="molecule type" value="Genomic_DNA"/>
</dbReference>
<evidence type="ECO:0000256" key="1">
    <source>
        <dbReference type="SAM" id="MobiDB-lite"/>
    </source>
</evidence>
<sequence>MVIGEPFYLNRGSSASSTSTLFLRISDQGGEENLNNDANLAPDLDSTTDLAVTANSSPYMRSSPQELLSEASIHECPPQSSSPFLSSSSSAGSSPYFPAISFSESGCFSGNSSSNTDNSNRDLSGTGILNESAVFSPVRYNLWLPIKSLVSGSQDSRDDFSRCLYDRLLVVKRERERAEMSINSQDGNVVSASLYEDAPFFSDQVSPQVDSPGCWGFSRTSSAGETDIETPFFASPPRSDNITPPKYRKRPREPDAGKSICNDTLQGDKENQNYEQTPYRLIWGALSFEAYQNRRSQKEDWEYDAPPLKRQRTYIYPHRQEYASKPASLRRALSLKSDCERAQDSASPYSDQELTPTEPATPIASNRGSEDGSFLAYGVPIIAPPLDHVGTLPISMETVAKTRIHRFLEKEFVTREADGLGIPYRQVLLPQSDTWEDLLAIGQSYREDVIDWLLHVLPAEPNGRGSTPASSFSSTSSPSSTSSCRVDLYDELSSSPETRFHAASIFLRFFYRVMSEASNLEQVAFRNSASFIEEEGKELIIWDVAVASLALSVKLHRDVLQPLSPIFAQEYLDLAHHRISFDDLETAHRDVLSALSYDLGLTPQPLLDNLWLALPSLRALFDYEGGWNHVMKETWLQLFDVISEPDILKFPLSSITVACLVEGIITAYDYRSTWRKSVMRRKRSGKGRNRTARKKRALRKAGEEVEGVIHDIQAATGVADARLLECRSWLMRIRGVPSAD</sequence>
<dbReference type="STRING" id="946122.A0A0C2WNN4"/>
<feature type="region of interest" description="Disordered" evidence="1">
    <location>
        <begin position="333"/>
        <end position="367"/>
    </location>
</feature>
<feature type="region of interest" description="Disordered" evidence="1">
    <location>
        <begin position="227"/>
        <end position="270"/>
    </location>
</feature>
<protein>
    <submittedName>
        <fullName evidence="2">Uncharacterized protein</fullName>
    </submittedName>
</protein>
<evidence type="ECO:0000313" key="2">
    <source>
        <dbReference type="EMBL" id="KIL57853.1"/>
    </source>
</evidence>
<feature type="region of interest" description="Disordered" evidence="1">
    <location>
        <begin position="463"/>
        <end position="483"/>
    </location>
</feature>
<dbReference type="Proteomes" id="UP000054549">
    <property type="component" value="Unassembled WGS sequence"/>
</dbReference>
<dbReference type="AlphaFoldDB" id="A0A0C2WNN4"/>
<accession>A0A0C2WNN4</accession>
<keyword evidence="3" id="KW-1185">Reference proteome</keyword>
<dbReference type="OrthoDB" id="3250555at2759"/>
<organism evidence="2 3">
    <name type="scientific">Amanita muscaria (strain Koide BX008)</name>
    <dbReference type="NCBI Taxonomy" id="946122"/>
    <lineage>
        <taxon>Eukaryota</taxon>
        <taxon>Fungi</taxon>
        <taxon>Dikarya</taxon>
        <taxon>Basidiomycota</taxon>
        <taxon>Agaricomycotina</taxon>
        <taxon>Agaricomycetes</taxon>
        <taxon>Agaricomycetidae</taxon>
        <taxon>Agaricales</taxon>
        <taxon>Pluteineae</taxon>
        <taxon>Amanitaceae</taxon>
        <taxon>Amanita</taxon>
    </lineage>
</organism>
<dbReference type="HOGENOM" id="CLU_375033_0_0_1"/>
<reference evidence="2 3" key="1">
    <citation type="submission" date="2014-04" db="EMBL/GenBank/DDBJ databases">
        <title>Evolutionary Origins and Diversification of the Mycorrhizal Mutualists.</title>
        <authorList>
            <consortium name="DOE Joint Genome Institute"/>
            <consortium name="Mycorrhizal Genomics Consortium"/>
            <person name="Kohler A."/>
            <person name="Kuo A."/>
            <person name="Nagy L.G."/>
            <person name="Floudas D."/>
            <person name="Copeland A."/>
            <person name="Barry K.W."/>
            <person name="Cichocki N."/>
            <person name="Veneault-Fourrey C."/>
            <person name="LaButti K."/>
            <person name="Lindquist E.A."/>
            <person name="Lipzen A."/>
            <person name="Lundell T."/>
            <person name="Morin E."/>
            <person name="Murat C."/>
            <person name="Riley R."/>
            <person name="Ohm R."/>
            <person name="Sun H."/>
            <person name="Tunlid A."/>
            <person name="Henrissat B."/>
            <person name="Grigoriev I.V."/>
            <person name="Hibbett D.S."/>
            <person name="Martin F."/>
        </authorList>
    </citation>
    <scope>NUCLEOTIDE SEQUENCE [LARGE SCALE GENOMIC DNA]</scope>
    <source>
        <strain evidence="2 3">Koide BX008</strain>
    </source>
</reference>
<proteinExistence type="predicted"/>
<dbReference type="InParanoid" id="A0A0C2WNN4"/>
<gene>
    <name evidence="2" type="ORF">M378DRAFT_358952</name>
</gene>
<feature type="compositionally biased region" description="Polar residues" evidence="1">
    <location>
        <begin position="344"/>
        <end position="355"/>
    </location>
</feature>